<evidence type="ECO:0000313" key="2">
    <source>
        <dbReference type="EMBL" id="VDK41562.1"/>
    </source>
</evidence>
<gene>
    <name evidence="2" type="ORF">DILT_LOCUS1262</name>
</gene>
<keyword evidence="3" id="KW-1185">Reference proteome</keyword>
<name>A0A3P6PW46_DIBLA</name>
<feature type="compositionally biased region" description="Polar residues" evidence="1">
    <location>
        <begin position="20"/>
        <end position="33"/>
    </location>
</feature>
<dbReference type="EMBL" id="UYRU01007927">
    <property type="protein sequence ID" value="VDK41562.1"/>
    <property type="molecule type" value="Genomic_DNA"/>
</dbReference>
<sequence>MRHRRSLEGDEEEEEDADTLGQQQQTSKAVDSSPNEEADQNSDSSFGPEDSDILEEDVPEGI</sequence>
<evidence type="ECO:0000256" key="1">
    <source>
        <dbReference type="SAM" id="MobiDB-lite"/>
    </source>
</evidence>
<evidence type="ECO:0000313" key="3">
    <source>
        <dbReference type="Proteomes" id="UP000281553"/>
    </source>
</evidence>
<dbReference type="AlphaFoldDB" id="A0A3P6PW46"/>
<feature type="compositionally biased region" description="Acidic residues" evidence="1">
    <location>
        <begin position="9"/>
        <end position="18"/>
    </location>
</feature>
<organism evidence="2 3">
    <name type="scientific">Dibothriocephalus latus</name>
    <name type="common">Fish tapeworm</name>
    <name type="synonym">Diphyllobothrium latum</name>
    <dbReference type="NCBI Taxonomy" id="60516"/>
    <lineage>
        <taxon>Eukaryota</taxon>
        <taxon>Metazoa</taxon>
        <taxon>Spiralia</taxon>
        <taxon>Lophotrochozoa</taxon>
        <taxon>Platyhelminthes</taxon>
        <taxon>Cestoda</taxon>
        <taxon>Eucestoda</taxon>
        <taxon>Diphyllobothriidea</taxon>
        <taxon>Diphyllobothriidae</taxon>
        <taxon>Dibothriocephalus</taxon>
    </lineage>
</organism>
<protein>
    <submittedName>
        <fullName evidence="2">Uncharacterized protein</fullName>
    </submittedName>
</protein>
<dbReference type="Proteomes" id="UP000281553">
    <property type="component" value="Unassembled WGS sequence"/>
</dbReference>
<feature type="region of interest" description="Disordered" evidence="1">
    <location>
        <begin position="1"/>
        <end position="62"/>
    </location>
</feature>
<reference evidence="2 3" key="1">
    <citation type="submission" date="2018-11" db="EMBL/GenBank/DDBJ databases">
        <authorList>
            <consortium name="Pathogen Informatics"/>
        </authorList>
    </citation>
    <scope>NUCLEOTIDE SEQUENCE [LARGE SCALE GENOMIC DNA]</scope>
</reference>
<proteinExistence type="predicted"/>
<accession>A0A3P6PW46</accession>
<feature type="compositionally biased region" description="Acidic residues" evidence="1">
    <location>
        <begin position="49"/>
        <end position="62"/>
    </location>
</feature>